<sequence>MFFVIVLAVLVHLVSSKFDPTACGHTKGCFIPAEPECYNGCNGMQFSWYVVNGDLMQVELTVNAHTAADNAYVAIGFSSDDMMVSVSEDPAVYGD</sequence>
<dbReference type="AlphaFoldDB" id="A0A0N4Y4S4"/>
<accession>A0A0N4Y4S4</accession>
<feature type="domain" description="DOMON" evidence="2">
    <location>
        <begin position="42"/>
        <end position="95"/>
    </location>
</feature>
<evidence type="ECO:0000256" key="1">
    <source>
        <dbReference type="SAM" id="SignalP"/>
    </source>
</evidence>
<feature type="chain" id="PRO_5043125221" evidence="1">
    <location>
        <begin position="17"/>
        <end position="95"/>
    </location>
</feature>
<evidence type="ECO:0000313" key="3">
    <source>
        <dbReference type="EMBL" id="VDL74514.1"/>
    </source>
</evidence>
<name>A0A0N4Y4S4_NIPBR</name>
<reference evidence="5" key="1">
    <citation type="submission" date="2017-02" db="UniProtKB">
        <authorList>
            <consortium name="WormBaseParasite"/>
        </authorList>
    </citation>
    <scope>IDENTIFICATION</scope>
</reference>
<dbReference type="InterPro" id="IPR005018">
    <property type="entry name" value="DOMON_domain"/>
</dbReference>
<gene>
    <name evidence="3" type="ORF">NBR_LOCUS10925</name>
</gene>
<dbReference type="WBParaSite" id="NBR_0001092401-mRNA-1">
    <property type="protein sequence ID" value="NBR_0001092401-mRNA-1"/>
    <property type="gene ID" value="NBR_0001092401"/>
</dbReference>
<feature type="signal peptide" evidence="1">
    <location>
        <begin position="1"/>
        <end position="16"/>
    </location>
</feature>
<keyword evidence="1" id="KW-0732">Signal</keyword>
<dbReference type="STRING" id="27835.A0A0N4Y4S4"/>
<evidence type="ECO:0000313" key="5">
    <source>
        <dbReference type="WBParaSite" id="NBR_0001092401-mRNA-1"/>
    </source>
</evidence>
<protein>
    <submittedName>
        <fullName evidence="5">DOMON domain-containing protein</fullName>
    </submittedName>
</protein>
<dbReference type="PROSITE" id="PS50836">
    <property type="entry name" value="DOMON"/>
    <property type="match status" value="1"/>
</dbReference>
<evidence type="ECO:0000259" key="2">
    <source>
        <dbReference type="PROSITE" id="PS50836"/>
    </source>
</evidence>
<keyword evidence="4" id="KW-1185">Reference proteome</keyword>
<dbReference type="Proteomes" id="UP000271162">
    <property type="component" value="Unassembled WGS sequence"/>
</dbReference>
<organism evidence="5">
    <name type="scientific">Nippostrongylus brasiliensis</name>
    <name type="common">Rat hookworm</name>
    <dbReference type="NCBI Taxonomy" id="27835"/>
    <lineage>
        <taxon>Eukaryota</taxon>
        <taxon>Metazoa</taxon>
        <taxon>Ecdysozoa</taxon>
        <taxon>Nematoda</taxon>
        <taxon>Chromadorea</taxon>
        <taxon>Rhabditida</taxon>
        <taxon>Rhabditina</taxon>
        <taxon>Rhabditomorpha</taxon>
        <taxon>Strongyloidea</taxon>
        <taxon>Heligmosomidae</taxon>
        <taxon>Nippostrongylus</taxon>
    </lineage>
</organism>
<evidence type="ECO:0000313" key="4">
    <source>
        <dbReference type="Proteomes" id="UP000271162"/>
    </source>
</evidence>
<proteinExistence type="predicted"/>
<dbReference type="EMBL" id="UYSL01020416">
    <property type="protein sequence ID" value="VDL74514.1"/>
    <property type="molecule type" value="Genomic_DNA"/>
</dbReference>
<reference evidence="3 4" key="2">
    <citation type="submission" date="2018-11" db="EMBL/GenBank/DDBJ databases">
        <authorList>
            <consortium name="Pathogen Informatics"/>
        </authorList>
    </citation>
    <scope>NUCLEOTIDE SEQUENCE [LARGE SCALE GENOMIC DNA]</scope>
</reference>